<proteinExistence type="predicted"/>
<organism evidence="2">
    <name type="scientific">uncultured Dysgonomonas sp</name>
    <dbReference type="NCBI Taxonomy" id="206096"/>
    <lineage>
        <taxon>Bacteria</taxon>
        <taxon>Pseudomonadati</taxon>
        <taxon>Bacteroidota</taxon>
        <taxon>Bacteroidia</taxon>
        <taxon>Bacteroidales</taxon>
        <taxon>Dysgonomonadaceae</taxon>
        <taxon>Dysgonomonas</taxon>
        <taxon>environmental samples</taxon>
    </lineage>
</organism>
<gene>
    <name evidence="2" type="ORF">KL86DYS1_11282</name>
</gene>
<dbReference type="EMBL" id="FLUM01000001">
    <property type="protein sequence ID" value="SBV95013.1"/>
    <property type="molecule type" value="Genomic_DNA"/>
</dbReference>
<feature type="domain" description="Fibrobacter succinogenes major paralogous" evidence="1">
    <location>
        <begin position="409"/>
        <end position="635"/>
    </location>
</feature>
<accession>A0A212J6F9</accession>
<reference evidence="2" key="1">
    <citation type="submission" date="2016-04" db="EMBL/GenBank/DDBJ databases">
        <authorList>
            <person name="Evans L.H."/>
            <person name="Alamgir A."/>
            <person name="Owens N."/>
            <person name="Weber N.D."/>
            <person name="Virtaneva K."/>
            <person name="Barbian K."/>
            <person name="Babar A."/>
            <person name="Rosenke K."/>
        </authorList>
    </citation>
    <scope>NUCLEOTIDE SEQUENCE</scope>
    <source>
        <strain evidence="2">86-1</strain>
    </source>
</reference>
<protein>
    <recommendedName>
        <fullName evidence="1">Fibrobacter succinogenes major paralogous domain-containing protein</fullName>
    </recommendedName>
</protein>
<dbReference type="InterPro" id="IPR011871">
    <property type="entry name" value="Fib_succ_major"/>
</dbReference>
<name>A0A212J6F9_9BACT</name>
<dbReference type="NCBIfam" id="TIGR02145">
    <property type="entry name" value="Fib_succ_major"/>
    <property type="match status" value="1"/>
</dbReference>
<evidence type="ECO:0000313" key="2">
    <source>
        <dbReference type="EMBL" id="SBV95013.1"/>
    </source>
</evidence>
<dbReference type="Pfam" id="PF09603">
    <property type="entry name" value="Fib_succ_major"/>
    <property type="match status" value="1"/>
</dbReference>
<dbReference type="AlphaFoldDB" id="A0A212J6F9"/>
<evidence type="ECO:0000259" key="1">
    <source>
        <dbReference type="Pfam" id="PF09603"/>
    </source>
</evidence>
<sequence>MCLCMTIPSFVAAQVTIGSENDPNPGALLDLKEEVSTNDVTALKGLLMPRVKLTDRDKLFPMFDAVSGANYTKNGDDYDKDTQDAIHTGLSVYHIDKCSFNGAGIYVWDGQQWQPLLEGNASGINLPTDKLFLPSGHDLRTLNPGYTFDISWTPSGSGTTPPTWSYEPGATLIPTSLTPASGSLSTTSPQTMTLIVPKIPDAVISANLFASREATVNFESSVCADSKTFIINQTNKALLVNGTTTPGMKLYAAPATNQKLNITSNAKWKLSVSPASNSAISNTSPVEGSILGSEEENNAAAPDVIQSFDVSTGANLHRYSFLTFSDTQTPKRFGDVLYTISQCSGEHDLTLREYVDLWEQIYGLIDGVDEPDSDGNTTLNKNKVRWHYTRPDLAPDDPKQSIFFSTIFGTERWMSTNLSNKYYTPRTGETGEWTAAPALTNSYNVTTLPHKTAYWGYPNIEGNTDPSDASLYNTRQRLGLLYNWSAATGNQNSSKGEQINTVHGPHQGICPSGWHLPTNLEWSNLLTELEANPRKYSTNNVGISTGYTAKDACEVVAGTGKSFGILEGGFNYLFTGYANWQTYDYGNYGYYWTASSGWPSSNGEVAYYRILDIIFDESVVADGGQSRSGHFSVRCKKDE</sequence>